<accession>A0A1R7T396</accession>
<dbReference type="InterPro" id="IPR013105">
    <property type="entry name" value="TPR_2"/>
</dbReference>
<dbReference type="TAIR" id="AT5G63200"/>
<dbReference type="PANTHER" id="PTHR45523">
    <property type="entry name" value="TETRATRICOPEPTIDE REPEAT (TPR)-CONTAINING PROTEIN-RELATED"/>
    <property type="match status" value="1"/>
</dbReference>
<keyword evidence="8 9" id="KW-1267">Proteomics identification</keyword>
<feature type="repeat" description="TPR" evidence="3">
    <location>
        <begin position="537"/>
        <end position="570"/>
    </location>
</feature>
<evidence type="ECO:0007829" key="8">
    <source>
        <dbReference type="PeptideAtlas" id="A0A1R7T396"/>
    </source>
</evidence>
<dbReference type="SMR" id="A0A1R7T396"/>
<evidence type="ECO:0000256" key="4">
    <source>
        <dbReference type="SAM" id="MobiDB-lite"/>
    </source>
</evidence>
<feature type="repeat" description="TPR" evidence="3">
    <location>
        <begin position="231"/>
        <end position="264"/>
    </location>
</feature>
<dbReference type="Pfam" id="PF13181">
    <property type="entry name" value="TPR_8"/>
    <property type="match status" value="1"/>
</dbReference>
<evidence type="ECO:0000313" key="7">
    <source>
        <dbReference type="Proteomes" id="UP000006548"/>
    </source>
</evidence>
<dbReference type="Pfam" id="PF14559">
    <property type="entry name" value="TPR_19"/>
    <property type="match status" value="1"/>
</dbReference>
<dbReference type="Araport" id="AT5G63200"/>
<dbReference type="PROSITE" id="PS50005">
    <property type="entry name" value="TPR"/>
    <property type="match status" value="5"/>
</dbReference>
<evidence type="ECO:0000313" key="6">
    <source>
        <dbReference type="EMBL" id="ANM71090.1"/>
    </source>
</evidence>
<feature type="region of interest" description="Disordered" evidence="4">
    <location>
        <begin position="96"/>
        <end position="115"/>
    </location>
</feature>
<dbReference type="GeneID" id="836441"/>
<reference evidence="7" key="2">
    <citation type="journal article" date="2017" name="Plant J.">
        <title>Araport11: a complete reannotation of the Arabidopsis thaliana reference genome.</title>
        <authorList>
            <person name="Cheng C.Y."/>
            <person name="Krishnakumar V."/>
            <person name="Chan A.P."/>
            <person name="Thibaud-Nissen F."/>
            <person name="Schobel S."/>
            <person name="Town C.D."/>
        </authorList>
    </citation>
    <scope>GENOME REANNOTATION</scope>
    <source>
        <strain evidence="7">cv. Columbia</strain>
    </source>
</reference>
<evidence type="ECO:0000313" key="5">
    <source>
        <dbReference type="Araport" id="AT5G63200"/>
    </source>
</evidence>
<evidence type="ECO:0000256" key="3">
    <source>
        <dbReference type="PROSITE-ProRule" id="PRU00339"/>
    </source>
</evidence>
<dbReference type="PANTHER" id="PTHR45523:SF1">
    <property type="entry name" value="TETRATRICOPEPTIDE REPEAT (TPR)-CONTAINING PROTEIN"/>
    <property type="match status" value="1"/>
</dbReference>
<dbReference type="Pfam" id="PF13176">
    <property type="entry name" value="TPR_7"/>
    <property type="match status" value="1"/>
</dbReference>
<dbReference type="EMBL" id="CP002688">
    <property type="protein sequence ID" value="ANM71090.1"/>
    <property type="molecule type" value="Genomic_DNA"/>
</dbReference>
<proteinExistence type="evidence at protein level"/>
<dbReference type="RefSeq" id="NP_001332645.1">
    <property type="nucleotide sequence ID" value="NM_001345582.1"/>
</dbReference>
<dbReference type="KEGG" id="ath:AT5G63200"/>
<gene>
    <name evidence="6" type="primary">MDC12.17</name>
    <name evidence="6" type="synonym">MDC12_17</name>
    <name evidence="5 6" type="ordered locus">At5g63200</name>
    <name evidence="6" type="ordered locus">At5g63210</name>
</gene>
<dbReference type="SMART" id="SM00028">
    <property type="entry name" value="TPR"/>
    <property type="match status" value="7"/>
</dbReference>
<keyword evidence="2 3" id="KW-0802">TPR repeat</keyword>
<name>A0A1R7T396_ARATH</name>
<feature type="repeat" description="TPR" evidence="3">
    <location>
        <begin position="501"/>
        <end position="534"/>
    </location>
</feature>
<dbReference type="AlphaFoldDB" id="A0A1R7T396"/>
<feature type="repeat" description="TPR" evidence="3">
    <location>
        <begin position="571"/>
        <end position="604"/>
    </location>
</feature>
<feature type="region of interest" description="Disordered" evidence="4">
    <location>
        <begin position="35"/>
        <end position="63"/>
    </location>
</feature>
<dbReference type="ProteomicsDB" id="203626"/>
<dbReference type="Proteomes" id="UP000006548">
    <property type="component" value="Chromosome 5"/>
</dbReference>
<dbReference type="Pfam" id="PF07719">
    <property type="entry name" value="TPR_2"/>
    <property type="match status" value="1"/>
</dbReference>
<keyword evidence="1" id="KW-0677">Repeat</keyword>
<dbReference type="Pfam" id="PF13424">
    <property type="entry name" value="TPR_12"/>
    <property type="match status" value="1"/>
</dbReference>
<organism evidence="6 7">
    <name type="scientific">Arabidopsis thaliana</name>
    <name type="common">Mouse-ear cress</name>
    <dbReference type="NCBI Taxonomy" id="3702"/>
    <lineage>
        <taxon>Eukaryota</taxon>
        <taxon>Viridiplantae</taxon>
        <taxon>Streptophyta</taxon>
        <taxon>Embryophyta</taxon>
        <taxon>Tracheophyta</taxon>
        <taxon>Spermatophyta</taxon>
        <taxon>Magnoliopsida</taxon>
        <taxon>eudicotyledons</taxon>
        <taxon>Gunneridae</taxon>
        <taxon>Pentapetalae</taxon>
        <taxon>rosids</taxon>
        <taxon>malvids</taxon>
        <taxon>Brassicales</taxon>
        <taxon>Brassicaceae</taxon>
        <taxon>Camelineae</taxon>
        <taxon>Arabidopsis</taxon>
    </lineage>
</organism>
<feature type="repeat" description="TPR" evidence="3">
    <location>
        <begin position="354"/>
        <end position="387"/>
    </location>
</feature>
<dbReference type="InterPro" id="IPR011990">
    <property type="entry name" value="TPR-like_helical_dom_sf"/>
</dbReference>
<evidence type="ECO:0000256" key="2">
    <source>
        <dbReference type="ARBA" id="ARBA00022803"/>
    </source>
</evidence>
<protein>
    <submittedName>
        <fullName evidence="6">Tetratricopeptide repeat (TPR)-containing protein</fullName>
    </submittedName>
</protein>
<sequence length="633" mass="69236">MDRPETIAVKCEPMTVDSPSRPLKLVVLADLNFNPPETDDLDSSIPIPTPPPITRLSNEESHQEGGILTCKEVEPGEVEAKKISKVGKCRSRSKIESSSDCGVDADGDLANQGVPASREEKISNLKMGLIHVARKMPKNAHAHFILGLMFQRLGQSQKAIPEYEKAEEILLGCEPEIARPELLLLVQIHHGQCLLLDGFGDTDSVKELEGEELEEILSKLKDSIKLDVRQAAVWNTLGLMLLKAGCLMSAISVLSSLLALVPDNYDCLANLGVAYLQSGDMELSAKCFQDLVLKDHNHPAALINYAAELLCKHSSTVAGAGANGGADASEDQKAPMNVAKECLLAALRSDPKSAHAWVNLANSYYMMGDHRSSSKCLEKAAKLDPNCMATRFAVAVQRIKDAERSQDASDQLSWAGNEMASVIREGESVPIDPPIAWAGLAMAHKAQHEIAAAFVADRNELTEMEERAVYSLKQAVTEDPEEYKLSQKYLKAAVGRSRECSYAWSNLGISLQLSDEHSEAEEVYKRALTVSKEDQAHAILSNLGNLYRQKKQYEVSKAMFSKALELKPGYAPAYNNLGLVFVAERRWEEAKSCFEKSLEADSLLDAAQSNLLKATTMSRLCTCFSSSTVVRDS</sequence>
<evidence type="ECO:0000256" key="1">
    <source>
        <dbReference type="ARBA" id="ARBA00022737"/>
    </source>
</evidence>
<dbReference type="Gene3D" id="1.25.40.10">
    <property type="entry name" value="Tetratricopeptide repeat domain"/>
    <property type="match status" value="3"/>
</dbReference>
<dbReference type="InterPro" id="IPR019734">
    <property type="entry name" value="TPR_rpt"/>
</dbReference>
<keyword evidence="7" id="KW-1185">Reference proteome</keyword>
<reference evidence="6 7" key="1">
    <citation type="journal article" date="2000" name="Nature">
        <title>Sequence and analysis of chromosome 5 of the plant Arabidopsis thaliana.</title>
        <authorList>
            <consortium name="Kazusa DNA Research Institute"/>
            <consortium name="Cold Spring Harbor and Washington University in St Louis Sequencing Consortium"/>
            <consortium name="European Union Arabidopsis Genome Sequencing Consortium"/>
            <person name="Tabata S."/>
            <person name="Kaneko T."/>
            <person name="Nakamura Y."/>
            <person name="Kotani H."/>
            <person name="Kato T."/>
            <person name="Asamizu E."/>
            <person name="Miyajima N."/>
            <person name="Sasamoto S."/>
            <person name="Kimura T."/>
            <person name="Hosouchi T."/>
            <person name="Kawashima K."/>
            <person name="Kohara M."/>
            <person name="Matsumoto M."/>
            <person name="Matsuno A."/>
            <person name="Muraki A."/>
            <person name="Nakayama S."/>
            <person name="Nakazaki N."/>
            <person name="Naruo K."/>
            <person name="Okumura S."/>
            <person name="Shinpo S."/>
            <person name="Takeuchi C."/>
            <person name="Wada T."/>
            <person name="Watanabe A."/>
            <person name="Yamada M."/>
            <person name="Yasuda M."/>
            <person name="Sato S."/>
            <person name="de la Bastide M."/>
            <person name="Huang E."/>
            <person name="Spiegel L."/>
            <person name="Gnoj L."/>
            <person name="O'Shaughnessy A."/>
            <person name="Preston R."/>
            <person name="Habermann K."/>
            <person name="Murray J."/>
            <person name="Johnson D."/>
            <person name="Rohlfing T."/>
            <person name="Nelson J."/>
            <person name="Stoneking T."/>
            <person name="Pepin K."/>
            <person name="Spieth J."/>
            <person name="Sekhon M."/>
            <person name="Armstrong J."/>
            <person name="Becker M."/>
            <person name="Belter E."/>
            <person name="Cordum H."/>
            <person name="Cordes M."/>
            <person name="Courtney L."/>
            <person name="Courtney W."/>
            <person name="Dante M."/>
            <person name="Du H."/>
            <person name="Edwards J."/>
            <person name="Fryman J."/>
            <person name="Haakensen B."/>
            <person name="Lamar E."/>
            <person name="Latreille P."/>
            <person name="Leonard S."/>
            <person name="Meyer R."/>
            <person name="Mulvaney E."/>
            <person name="Ozersky P."/>
            <person name="Riley A."/>
            <person name="Strowmatt C."/>
            <person name="Wagner-McPherson C."/>
            <person name="Wollam A."/>
            <person name="Yoakum M."/>
            <person name="Bell M."/>
            <person name="Dedhia N."/>
            <person name="Parnell L."/>
            <person name="Shah R."/>
            <person name="Rodriguez M."/>
            <person name="See L.H."/>
            <person name="Vil D."/>
            <person name="Baker J."/>
            <person name="Kirchoff K."/>
            <person name="Toth K."/>
            <person name="King L."/>
            <person name="Bahret A."/>
            <person name="Miller B."/>
            <person name="Marra M."/>
            <person name="Martienssen R."/>
            <person name="McCombie W.R."/>
            <person name="Wilson R.K."/>
            <person name="Murphy G."/>
            <person name="Bancroft I."/>
            <person name="Volckaert G."/>
            <person name="Wambutt R."/>
            <person name="Dusterhoft A."/>
            <person name="Stiekema W."/>
            <person name="Pohl T."/>
            <person name="Entian K.D."/>
            <person name="Terryn N."/>
            <person name="Hartley N."/>
            <person name="Bent E."/>
            <person name="Johnson S."/>
            <person name="Langham S.A."/>
            <person name="McCullagh B."/>
            <person name="Robben J."/>
            <person name="Grymonprez B."/>
            <person name="Zimmermann W."/>
            <person name="Ramsperger U."/>
            <person name="Wedler H."/>
            <person name="Balke K."/>
            <person name="Wedler E."/>
            <person name="Peters S."/>
            <person name="van Staveren M."/>
            <person name="Dirkse W."/>
            <person name="Mooijman P."/>
            <person name="Lankhorst R.K."/>
            <person name="Weitzenegger T."/>
            <person name="Bothe G."/>
            <person name="Rose M."/>
            <person name="Hauf J."/>
            <person name="Berneiser S."/>
            <person name="Hempel S."/>
            <person name="Feldpausch M."/>
            <person name="Lamberth S."/>
            <person name="Villarroel R."/>
            <person name="Gielen J."/>
            <person name="Ardiles W."/>
            <person name="Bents O."/>
            <person name="Lemcke K."/>
            <person name="Kolesov G."/>
            <person name="Mayer K."/>
            <person name="Rudd S."/>
            <person name="Schoof H."/>
            <person name="Schueller C."/>
            <person name="Zaccaria P."/>
            <person name="Mewes H.W."/>
            <person name="Bevan M."/>
            <person name="Fransz P."/>
        </authorList>
    </citation>
    <scope>NUCLEOTIDE SEQUENCE [LARGE SCALE GENOMIC DNA]</scope>
    <source>
        <strain evidence="7">cv. Columbia</strain>
    </source>
</reference>
<dbReference type="ExpressionAtlas" id="A0A1R7T396">
    <property type="expression patterns" value="baseline and differential"/>
</dbReference>
<dbReference type="SUPFAM" id="SSF48452">
    <property type="entry name" value="TPR-like"/>
    <property type="match status" value="2"/>
</dbReference>
<evidence type="ECO:0007829" key="9">
    <source>
        <dbReference type="ProteomicsDB" id="A0A1R7T396"/>
    </source>
</evidence>